<evidence type="ECO:0000259" key="5">
    <source>
        <dbReference type="PROSITE" id="PS50943"/>
    </source>
</evidence>
<dbReference type="InterPro" id="IPR000843">
    <property type="entry name" value="HTH_LacI"/>
</dbReference>
<dbReference type="Gene3D" id="1.10.260.40">
    <property type="entry name" value="lambda repressor-like DNA-binding domains"/>
    <property type="match status" value="1"/>
</dbReference>
<dbReference type="SMART" id="SM00354">
    <property type="entry name" value="HTH_LACI"/>
    <property type="match status" value="1"/>
</dbReference>
<evidence type="ECO:0000313" key="7">
    <source>
        <dbReference type="Proteomes" id="UP000515860"/>
    </source>
</evidence>
<keyword evidence="1" id="KW-0805">Transcription regulation</keyword>
<dbReference type="InterPro" id="IPR028082">
    <property type="entry name" value="Peripla_BP_I"/>
</dbReference>
<dbReference type="SUPFAM" id="SSF53822">
    <property type="entry name" value="Periplasmic binding protein-like I"/>
    <property type="match status" value="2"/>
</dbReference>
<keyword evidence="3" id="KW-0804">Transcription</keyword>
<evidence type="ECO:0000256" key="1">
    <source>
        <dbReference type="ARBA" id="ARBA00023015"/>
    </source>
</evidence>
<keyword evidence="7" id="KW-1185">Reference proteome</keyword>
<keyword evidence="2 6" id="KW-0238">DNA-binding</keyword>
<evidence type="ECO:0000313" key="6">
    <source>
        <dbReference type="EMBL" id="QNM08818.1"/>
    </source>
</evidence>
<dbReference type="Pfam" id="PF13377">
    <property type="entry name" value="Peripla_BP_3"/>
    <property type="match status" value="1"/>
</dbReference>
<dbReference type="PROSITE" id="PS00356">
    <property type="entry name" value="HTH_LACI_1"/>
    <property type="match status" value="1"/>
</dbReference>
<name>A0A7G9GDD6_9FIRM</name>
<dbReference type="RefSeq" id="WP_249328957.1">
    <property type="nucleotide sequence ID" value="NZ_CP060635.1"/>
</dbReference>
<dbReference type="GO" id="GO:0003700">
    <property type="term" value="F:DNA-binding transcription factor activity"/>
    <property type="evidence" value="ECO:0007669"/>
    <property type="project" value="TreeGrafter"/>
</dbReference>
<dbReference type="Pfam" id="PF13407">
    <property type="entry name" value="Peripla_BP_4"/>
    <property type="match status" value="1"/>
</dbReference>
<dbReference type="CDD" id="cd06316">
    <property type="entry name" value="PBP1_ABC_sugar_binding-like"/>
    <property type="match status" value="1"/>
</dbReference>
<dbReference type="PANTHER" id="PTHR30146">
    <property type="entry name" value="LACI-RELATED TRANSCRIPTIONAL REPRESSOR"/>
    <property type="match status" value="1"/>
</dbReference>
<dbReference type="GO" id="GO:0000976">
    <property type="term" value="F:transcription cis-regulatory region binding"/>
    <property type="evidence" value="ECO:0007669"/>
    <property type="project" value="TreeGrafter"/>
</dbReference>
<dbReference type="Pfam" id="PF00356">
    <property type="entry name" value="LacI"/>
    <property type="match status" value="1"/>
</dbReference>
<dbReference type="PROSITE" id="PS50932">
    <property type="entry name" value="HTH_LACI_2"/>
    <property type="match status" value="1"/>
</dbReference>
<dbReference type="CDD" id="cd06267">
    <property type="entry name" value="PBP1_LacI_sugar_binding-like"/>
    <property type="match status" value="1"/>
</dbReference>
<feature type="domain" description="HTH lacI-type" evidence="4">
    <location>
        <begin position="2"/>
        <end position="56"/>
    </location>
</feature>
<proteinExistence type="predicted"/>
<accession>A0A7G9GDD6</accession>
<dbReference type="InterPro" id="IPR001387">
    <property type="entry name" value="Cro/C1-type_HTH"/>
</dbReference>
<dbReference type="InterPro" id="IPR025997">
    <property type="entry name" value="SBP_2_dom"/>
</dbReference>
<dbReference type="Gene3D" id="3.40.50.2300">
    <property type="match status" value="4"/>
</dbReference>
<reference evidence="6 7" key="1">
    <citation type="submission" date="2020-08" db="EMBL/GenBank/DDBJ databases">
        <authorList>
            <person name="Liu C."/>
            <person name="Sun Q."/>
        </authorList>
    </citation>
    <scope>NUCLEOTIDE SEQUENCE [LARGE SCALE GENOMIC DNA]</scope>
    <source>
        <strain evidence="6 7">NSJ-29</strain>
    </source>
</reference>
<dbReference type="CDD" id="cd01392">
    <property type="entry name" value="HTH_LacI"/>
    <property type="match status" value="1"/>
</dbReference>
<gene>
    <name evidence="6" type="ORF">H9Q79_00415</name>
</gene>
<feature type="domain" description="HTH cro/C1-type" evidence="5">
    <location>
        <begin position="3"/>
        <end position="50"/>
    </location>
</feature>
<dbReference type="SUPFAM" id="SSF47413">
    <property type="entry name" value="lambda repressor-like DNA-binding domains"/>
    <property type="match status" value="1"/>
</dbReference>
<dbReference type="AlphaFoldDB" id="A0A7G9GDD6"/>
<evidence type="ECO:0000256" key="2">
    <source>
        <dbReference type="ARBA" id="ARBA00023125"/>
    </source>
</evidence>
<sequence>MATINDIAKMAGVSTSTVSHVVNKTRYVSPELVKRVEKAIEELEVPPNFVIKKGKRAPIAAPAQTSEKYILLLITEKKSNFQKQIEHQIESHLKDSGYSLLTVLCSSQADSLAAFLRSVIESRLISGIILFPDERDYITNQILSGQSVPVVILGRETEGYLADTITSDTREGAYRAIEHLIKNGHEQIAYIGRSIDRSPKRLEGYRSALNDYSIAVKESYVHPQVQSETEAYEVLDSLLFNEQPAPTALFVANYSLVTPVFRYIRLHNIPCPESLSIVTFNDFEWSALHTPAITTISQNTEEFGRMAVEMLLQRIRNNEAANVPALKEIYIHRSLSTKINVRESTCGIGRGPFGERAASPSSLSLNDSEIAQIRSRHLTAAISFHYAGKAWMELHQKGIRDVFDNLGISLIAITDAHFDPSLQCRQLDSLRLLEPDIIIAIPTDNRETSEAFQRIVSGSSRLVLISNVPEGLTVSDYVSCVSVNEHSHGRNMGHGLGEYMLRHSLTKAALITHDADFYATNQRDNAAIQVLTEEYPSIQICANIQFHRETEVYENTLKYIKHHPEIEALYVSWDGPALEAIRALSELDRTDIAIVTGDLDYPDALNMAKGGMIKMISAQCSYEQGQAIALAAANAMLGKKTPSFIGIEPISVTPANLLKSWSQIFKEEPPSELKQAFKKSANYIAAESEEPLV</sequence>
<dbReference type="KEGG" id="whj:H9Q79_00415"/>
<dbReference type="Proteomes" id="UP000515860">
    <property type="component" value="Chromosome"/>
</dbReference>
<evidence type="ECO:0000259" key="4">
    <source>
        <dbReference type="PROSITE" id="PS50932"/>
    </source>
</evidence>
<dbReference type="InterPro" id="IPR046335">
    <property type="entry name" value="LacI/GalR-like_sensor"/>
</dbReference>
<evidence type="ECO:0000256" key="3">
    <source>
        <dbReference type="ARBA" id="ARBA00023163"/>
    </source>
</evidence>
<dbReference type="InterPro" id="IPR010982">
    <property type="entry name" value="Lambda_DNA-bd_dom_sf"/>
</dbReference>
<dbReference type="PANTHER" id="PTHR30146:SF109">
    <property type="entry name" value="HTH-TYPE TRANSCRIPTIONAL REGULATOR GALS"/>
    <property type="match status" value="1"/>
</dbReference>
<dbReference type="EMBL" id="CP060635">
    <property type="protein sequence ID" value="QNM08818.1"/>
    <property type="molecule type" value="Genomic_DNA"/>
</dbReference>
<dbReference type="PROSITE" id="PS50943">
    <property type="entry name" value="HTH_CROC1"/>
    <property type="match status" value="1"/>
</dbReference>
<organism evidence="6 7">
    <name type="scientific">Wansuia hejianensis</name>
    <dbReference type="NCBI Taxonomy" id="2763667"/>
    <lineage>
        <taxon>Bacteria</taxon>
        <taxon>Bacillati</taxon>
        <taxon>Bacillota</taxon>
        <taxon>Clostridia</taxon>
        <taxon>Lachnospirales</taxon>
        <taxon>Lachnospiraceae</taxon>
        <taxon>Wansuia</taxon>
    </lineage>
</organism>
<dbReference type="PRINTS" id="PR00036">
    <property type="entry name" value="HTHLACI"/>
</dbReference>
<protein>
    <submittedName>
        <fullName evidence="6">LacI family DNA-binding transcriptional regulator</fullName>
    </submittedName>
</protein>